<dbReference type="GO" id="GO:0000105">
    <property type="term" value="P:L-histidine biosynthetic process"/>
    <property type="evidence" value="ECO:0007669"/>
    <property type="project" value="UniProtKB-UniRule"/>
</dbReference>
<keyword evidence="11" id="KW-0460">Magnesium</keyword>
<dbReference type="SUPFAM" id="SSF141734">
    <property type="entry name" value="HisI-like"/>
    <property type="match status" value="1"/>
</dbReference>
<evidence type="ECO:0000256" key="4">
    <source>
        <dbReference type="ARBA" id="ARBA00005204"/>
    </source>
</evidence>
<comment type="cofactor">
    <cofactor evidence="11">
        <name>Mg(2+)</name>
        <dbReference type="ChEBI" id="CHEBI:18420"/>
    </cofactor>
    <text evidence="11">Binds 1 Mg(2+) ion per subunit.</text>
</comment>
<comment type="cofactor">
    <cofactor evidence="11">
        <name>Zn(2+)</name>
        <dbReference type="ChEBI" id="CHEBI:29105"/>
    </cofactor>
    <text evidence="11">Binds 1 zinc ion per subunit.</text>
</comment>
<comment type="subunit">
    <text evidence="11">Homodimer.</text>
</comment>
<keyword evidence="11" id="KW-0479">Metal-binding</keyword>
<dbReference type="PANTHER" id="PTHR42945">
    <property type="entry name" value="HISTIDINE BIOSYNTHESIS BIFUNCTIONAL PROTEIN"/>
    <property type="match status" value="1"/>
</dbReference>
<dbReference type="InterPro" id="IPR026660">
    <property type="entry name" value="PRA-CH"/>
</dbReference>
<proteinExistence type="inferred from homology"/>
<comment type="pathway">
    <text evidence="3 11">Amino-acid biosynthesis; L-histidine biosynthesis; L-histidine from 5-phospho-alpha-D-ribose 1-diphosphate: step 3/9.</text>
</comment>
<dbReference type="KEGG" id="lnn:F0161_01520"/>
<dbReference type="PANTHER" id="PTHR42945:SF9">
    <property type="entry name" value="HISTIDINE BIOSYNTHESIS BIFUNCTIONAL PROTEIN HISIE"/>
    <property type="match status" value="1"/>
</dbReference>
<evidence type="ECO:0000256" key="8">
    <source>
        <dbReference type="ARBA" id="ARBA00022605"/>
    </source>
</evidence>
<dbReference type="InterPro" id="IPR038019">
    <property type="entry name" value="PRib_AMP_CycHydrolase_sf"/>
</dbReference>
<feature type="domain" description="Phosphoribosyl-AMP cyclohydrolase" evidence="12">
    <location>
        <begin position="27"/>
        <end position="100"/>
    </location>
</feature>
<evidence type="ECO:0000256" key="9">
    <source>
        <dbReference type="ARBA" id="ARBA00022801"/>
    </source>
</evidence>
<name>A0A5P1X1B2_9LACO</name>
<comment type="subcellular location">
    <subcellularLocation>
        <location evidence="11">Cytoplasm</location>
    </subcellularLocation>
</comment>
<comment type="similarity">
    <text evidence="11">Belongs to the PRA-CH family.</text>
</comment>
<dbReference type="EC" id="3.5.4.19" evidence="11"/>
<sequence>MIYPKFDNETGLVPAIISDVHTHEVLMLAYMNKEAFEKTVETKQTWFWSRSRQEYWHKGETSGNTQSVVEIKIDCDLDTLVVMVEKKGPACHTGHESCFFRTINSTDETVY</sequence>
<dbReference type="InterPro" id="IPR002496">
    <property type="entry name" value="PRib_AMP_CycHydrolase_dom"/>
</dbReference>
<comment type="similarity">
    <text evidence="6">In the N-terminal section; belongs to the PRA-CH family.</text>
</comment>
<keyword evidence="9 11" id="KW-0378">Hydrolase</keyword>
<dbReference type="UniPathway" id="UPA00031">
    <property type="reaction ID" value="UER00008"/>
</dbReference>
<dbReference type="GO" id="GO:0004636">
    <property type="term" value="F:phosphoribosyl-ATP diphosphatase activity"/>
    <property type="evidence" value="ECO:0007669"/>
    <property type="project" value="UniProtKB-EC"/>
</dbReference>
<dbReference type="Pfam" id="PF01502">
    <property type="entry name" value="PRA-CH"/>
    <property type="match status" value="1"/>
</dbReference>
<dbReference type="AlphaFoldDB" id="A0A5P1X1B2"/>
<keyword evidence="7 11" id="KW-0963">Cytoplasm</keyword>
<dbReference type="OrthoDB" id="9795769at2"/>
<comment type="catalytic activity">
    <reaction evidence="1 11">
        <text>1-(5-phospho-beta-D-ribosyl)-5'-AMP + H2O = 1-(5-phospho-beta-D-ribosyl)-5-[(5-phospho-beta-D-ribosylamino)methylideneamino]imidazole-4-carboxamide</text>
        <dbReference type="Rhea" id="RHEA:20049"/>
        <dbReference type="ChEBI" id="CHEBI:15377"/>
        <dbReference type="ChEBI" id="CHEBI:58435"/>
        <dbReference type="ChEBI" id="CHEBI:59457"/>
        <dbReference type="EC" id="3.5.4.19"/>
    </reaction>
</comment>
<comment type="similarity">
    <text evidence="5">In the C-terminal section; belongs to the PRA-PH family.</text>
</comment>
<dbReference type="GO" id="GO:0008270">
    <property type="term" value="F:zinc ion binding"/>
    <property type="evidence" value="ECO:0007669"/>
    <property type="project" value="UniProtKB-UniRule"/>
</dbReference>
<evidence type="ECO:0000313" key="13">
    <source>
        <dbReference type="EMBL" id="QER66674.1"/>
    </source>
</evidence>
<comment type="function">
    <text evidence="11">Catalyzes the hydrolysis of the adenine ring of phosphoribosyl-AMP.</text>
</comment>
<comment type="catalytic activity">
    <reaction evidence="2">
        <text>1-(5-phospho-beta-D-ribosyl)-ATP + H2O = 1-(5-phospho-beta-D-ribosyl)-5'-AMP + diphosphate + H(+)</text>
        <dbReference type="Rhea" id="RHEA:22828"/>
        <dbReference type="ChEBI" id="CHEBI:15377"/>
        <dbReference type="ChEBI" id="CHEBI:15378"/>
        <dbReference type="ChEBI" id="CHEBI:33019"/>
        <dbReference type="ChEBI" id="CHEBI:59457"/>
        <dbReference type="ChEBI" id="CHEBI:73183"/>
        <dbReference type="EC" id="3.6.1.31"/>
    </reaction>
</comment>
<feature type="binding site" evidence="11">
    <location>
        <position position="78"/>
    </location>
    <ligand>
        <name>Mg(2+)</name>
        <dbReference type="ChEBI" id="CHEBI:18420"/>
    </ligand>
</feature>
<evidence type="ECO:0000256" key="1">
    <source>
        <dbReference type="ARBA" id="ARBA00000024"/>
    </source>
</evidence>
<dbReference type="HAMAP" id="MF_01021">
    <property type="entry name" value="HisI"/>
    <property type="match status" value="1"/>
</dbReference>
<comment type="pathway">
    <text evidence="4">Amino-acid biosynthesis; L-histidine biosynthesis; L-histidine from 5-phospho-alpha-D-ribose 1-diphosphate: step 2/9.</text>
</comment>
<evidence type="ECO:0000259" key="12">
    <source>
        <dbReference type="Pfam" id="PF01502"/>
    </source>
</evidence>
<dbReference type="GO" id="GO:0000287">
    <property type="term" value="F:magnesium ion binding"/>
    <property type="evidence" value="ECO:0007669"/>
    <property type="project" value="UniProtKB-UniRule"/>
</dbReference>
<keyword evidence="8 11" id="KW-0028">Amino-acid biosynthesis</keyword>
<evidence type="ECO:0000256" key="2">
    <source>
        <dbReference type="ARBA" id="ARBA00001460"/>
    </source>
</evidence>
<evidence type="ECO:0000256" key="3">
    <source>
        <dbReference type="ARBA" id="ARBA00005169"/>
    </source>
</evidence>
<dbReference type="NCBIfam" id="NF000768">
    <property type="entry name" value="PRK00051.1"/>
    <property type="match status" value="1"/>
</dbReference>
<feature type="binding site" evidence="11">
    <location>
        <position position="76"/>
    </location>
    <ligand>
        <name>Mg(2+)</name>
        <dbReference type="ChEBI" id="CHEBI:18420"/>
    </ligand>
</feature>
<protein>
    <recommendedName>
        <fullName evidence="11">Phosphoribosyl-AMP cyclohydrolase</fullName>
        <shortName evidence="11">PRA-CH</shortName>
        <ecNumber evidence="11">3.5.4.19</ecNumber>
    </recommendedName>
</protein>
<feature type="binding site" evidence="11">
    <location>
        <position position="74"/>
    </location>
    <ligand>
        <name>Mg(2+)</name>
        <dbReference type="ChEBI" id="CHEBI:18420"/>
    </ligand>
</feature>
<reference evidence="13 14" key="1">
    <citation type="submission" date="2019-09" db="EMBL/GenBank/DDBJ databases">
        <title>Complete Genome Sequence of Lactobacillus nenjiangensis SH-Y15, isolated from sauerkraut.</title>
        <authorList>
            <person name="Yang H."/>
        </authorList>
    </citation>
    <scope>NUCLEOTIDE SEQUENCE [LARGE SCALE GENOMIC DNA]</scope>
    <source>
        <strain evidence="13 14">SH-Y15</strain>
    </source>
</reference>
<organism evidence="13 14">
    <name type="scientific">Paucilactobacillus nenjiangensis</name>
    <dbReference type="NCBI Taxonomy" id="1296540"/>
    <lineage>
        <taxon>Bacteria</taxon>
        <taxon>Bacillati</taxon>
        <taxon>Bacillota</taxon>
        <taxon>Bacilli</taxon>
        <taxon>Lactobacillales</taxon>
        <taxon>Lactobacillaceae</taxon>
        <taxon>Paucilactobacillus</taxon>
    </lineage>
</organism>
<keyword evidence="14" id="KW-1185">Reference proteome</keyword>
<dbReference type="Proteomes" id="UP000325295">
    <property type="component" value="Chromosome"/>
</dbReference>
<dbReference type="RefSeq" id="WP_137601616.1">
    <property type="nucleotide sequence ID" value="NZ_BJEB01000013.1"/>
</dbReference>
<evidence type="ECO:0000256" key="11">
    <source>
        <dbReference type="HAMAP-Rule" id="MF_01021"/>
    </source>
</evidence>
<evidence type="ECO:0000256" key="6">
    <source>
        <dbReference type="ARBA" id="ARBA00008299"/>
    </source>
</evidence>
<evidence type="ECO:0000256" key="7">
    <source>
        <dbReference type="ARBA" id="ARBA00022490"/>
    </source>
</evidence>
<feature type="binding site" evidence="11">
    <location>
        <position position="75"/>
    </location>
    <ligand>
        <name>Zn(2+)</name>
        <dbReference type="ChEBI" id="CHEBI:29105"/>
        <note>ligand shared between dimeric partners</note>
    </ligand>
</feature>
<feature type="binding site" evidence="11">
    <location>
        <position position="98"/>
    </location>
    <ligand>
        <name>Zn(2+)</name>
        <dbReference type="ChEBI" id="CHEBI:29105"/>
        <note>ligand shared between dimeric partners</note>
    </ligand>
</feature>
<keyword evidence="10 11" id="KW-0368">Histidine biosynthesis</keyword>
<gene>
    <name evidence="11 13" type="primary">hisI</name>
    <name evidence="13" type="ORF">F0161_01520</name>
</gene>
<dbReference type="GO" id="GO:0004635">
    <property type="term" value="F:phosphoribosyl-AMP cyclohydrolase activity"/>
    <property type="evidence" value="ECO:0007669"/>
    <property type="project" value="UniProtKB-UniRule"/>
</dbReference>
<evidence type="ECO:0000256" key="10">
    <source>
        <dbReference type="ARBA" id="ARBA00023102"/>
    </source>
</evidence>
<dbReference type="FunFam" id="3.10.20.810:FF:000001">
    <property type="entry name" value="Histidine biosynthesis bifunctional protein HisIE"/>
    <property type="match status" value="1"/>
</dbReference>
<feature type="binding site" evidence="11">
    <location>
        <position position="91"/>
    </location>
    <ligand>
        <name>Zn(2+)</name>
        <dbReference type="ChEBI" id="CHEBI:29105"/>
        <note>ligand shared between dimeric partners</note>
    </ligand>
</feature>
<dbReference type="Gene3D" id="3.10.20.810">
    <property type="entry name" value="Phosphoribosyl-AMP cyclohydrolase"/>
    <property type="match status" value="1"/>
</dbReference>
<keyword evidence="11" id="KW-0862">Zinc</keyword>
<dbReference type="EMBL" id="CP043939">
    <property type="protein sequence ID" value="QER66674.1"/>
    <property type="molecule type" value="Genomic_DNA"/>
</dbReference>
<dbReference type="GO" id="GO:0005737">
    <property type="term" value="C:cytoplasm"/>
    <property type="evidence" value="ECO:0007669"/>
    <property type="project" value="UniProtKB-SubCell"/>
</dbReference>
<evidence type="ECO:0000313" key="14">
    <source>
        <dbReference type="Proteomes" id="UP000325295"/>
    </source>
</evidence>
<evidence type="ECO:0000256" key="5">
    <source>
        <dbReference type="ARBA" id="ARBA00007731"/>
    </source>
</evidence>
<accession>A0A5P1X1B2</accession>